<sequence length="327" mass="36836">MSNRIHALAQRLTGKQNLEDCSLDEVKHIAQRYPYFAPAQFLLLQKLRQSGKPEEAEAQYQKAVLFYPDPLQFELFISSGYFYDEDTETNEVEGHSPEILEEERKENITENDVQQTLTGTKELQSSPINEETNPASALQPPAFIEQVNPVNSKEEATEHSPVNIAPEEPQEIIISEVIVTKGLEETTAVQPEKIEPSEPAQTTAALTFEPYHTVDYFASQGIKISQDELPKDKLGKQLKSFTEWLKTMKRLPAAQLDENTENAAEKGVETLASRSVTDSEVLTEAMAEVWAKQGIPEKALDIYNKLLLHNPSKKAYFAAKIDNLKQF</sequence>
<keyword evidence="2" id="KW-1185">Reference proteome</keyword>
<evidence type="ECO:0008006" key="3">
    <source>
        <dbReference type="Google" id="ProtNLM"/>
    </source>
</evidence>
<dbReference type="SUPFAM" id="SSF48452">
    <property type="entry name" value="TPR-like"/>
    <property type="match status" value="1"/>
</dbReference>
<gene>
    <name evidence="1" type="ORF">FSB75_02975</name>
</gene>
<reference evidence="1 2" key="1">
    <citation type="journal article" date="2015" name="Int. J. Syst. Evol. Microbiol.">
        <title>Flavisolibacter ginsenosidimutans sp. nov., with ginsenoside-converting activity isolated from soil used for cultivating ginseng.</title>
        <authorList>
            <person name="Zhao Y."/>
            <person name="Liu Q."/>
            <person name="Kang M.S."/>
            <person name="Jin F."/>
            <person name="Yu H."/>
            <person name="Im W.T."/>
        </authorList>
    </citation>
    <scope>NUCLEOTIDE SEQUENCE [LARGE SCALE GENOMIC DNA]</scope>
    <source>
        <strain evidence="1 2">Gsoil 636</strain>
    </source>
</reference>
<dbReference type="KEGG" id="fgg:FSB75_02975"/>
<dbReference type="Proteomes" id="UP000321204">
    <property type="component" value="Chromosome"/>
</dbReference>
<protein>
    <recommendedName>
        <fullName evidence="3">Tetratricopeptide repeat protein</fullName>
    </recommendedName>
</protein>
<dbReference type="OrthoDB" id="594666at2"/>
<organism evidence="1 2">
    <name type="scientific">Flavisolibacter ginsenosidimutans</name>
    <dbReference type="NCBI Taxonomy" id="661481"/>
    <lineage>
        <taxon>Bacteria</taxon>
        <taxon>Pseudomonadati</taxon>
        <taxon>Bacteroidota</taxon>
        <taxon>Chitinophagia</taxon>
        <taxon>Chitinophagales</taxon>
        <taxon>Chitinophagaceae</taxon>
        <taxon>Flavisolibacter</taxon>
    </lineage>
</organism>
<dbReference type="RefSeq" id="WP_146782530.1">
    <property type="nucleotide sequence ID" value="NZ_BAABIO010000006.1"/>
</dbReference>
<evidence type="ECO:0000313" key="2">
    <source>
        <dbReference type="Proteomes" id="UP000321204"/>
    </source>
</evidence>
<dbReference type="InterPro" id="IPR011990">
    <property type="entry name" value="TPR-like_helical_dom_sf"/>
</dbReference>
<name>A0A5B8UEW6_9BACT</name>
<accession>A0A5B8UEW6</accession>
<evidence type="ECO:0000313" key="1">
    <source>
        <dbReference type="EMBL" id="QEC54905.1"/>
    </source>
</evidence>
<dbReference type="AlphaFoldDB" id="A0A5B8UEW6"/>
<dbReference type="EMBL" id="CP042433">
    <property type="protein sequence ID" value="QEC54905.1"/>
    <property type="molecule type" value="Genomic_DNA"/>
</dbReference>
<proteinExistence type="predicted"/>